<dbReference type="Pfam" id="PF00560">
    <property type="entry name" value="LRR_1"/>
    <property type="match status" value="2"/>
</dbReference>
<evidence type="ECO:0000313" key="4">
    <source>
        <dbReference type="EMBL" id="CAF4679897.1"/>
    </source>
</evidence>
<dbReference type="InterPro" id="IPR050216">
    <property type="entry name" value="LRR_domain-containing"/>
</dbReference>
<dbReference type="SUPFAM" id="SSF52075">
    <property type="entry name" value="Outer arm dynein light chain 1"/>
    <property type="match status" value="1"/>
</dbReference>
<dbReference type="AlphaFoldDB" id="A0A816G456"/>
<protein>
    <submittedName>
        <fullName evidence="3">Uncharacterized protein</fullName>
    </submittedName>
</protein>
<sequence>MSADLPDLKILNLANNRFKGTIIRPPLVYLRELDMSFNSLTTLDGIGEYRQLEILALDSNAIKSIAVEIMKLSTVLQSLCIRSNQLSSIPYSTTNMRALKFIDINQNQMHNEHYYRQRLFQVVPIRFPTWLKYRVDLPLNKLSLLKNRNVFKKMKFRFNHCLIE</sequence>
<dbReference type="GO" id="GO:0005737">
    <property type="term" value="C:cytoplasm"/>
    <property type="evidence" value="ECO:0007669"/>
    <property type="project" value="TreeGrafter"/>
</dbReference>
<evidence type="ECO:0000256" key="1">
    <source>
        <dbReference type="ARBA" id="ARBA00022614"/>
    </source>
</evidence>
<reference evidence="3" key="1">
    <citation type="submission" date="2021-02" db="EMBL/GenBank/DDBJ databases">
        <authorList>
            <person name="Nowell W R."/>
        </authorList>
    </citation>
    <scope>NUCLEOTIDE SEQUENCE</scope>
</reference>
<dbReference type="InterPro" id="IPR032675">
    <property type="entry name" value="LRR_dom_sf"/>
</dbReference>
<comment type="caution">
    <text evidence="3">The sequence shown here is derived from an EMBL/GenBank/DDBJ whole genome shotgun (WGS) entry which is preliminary data.</text>
</comment>
<dbReference type="OrthoDB" id="433501at2759"/>
<dbReference type="EMBL" id="CAJNOW010019015">
    <property type="protein sequence ID" value="CAF1669967.1"/>
    <property type="molecule type" value="Genomic_DNA"/>
</dbReference>
<dbReference type="Proteomes" id="UP000663834">
    <property type="component" value="Unassembled WGS sequence"/>
</dbReference>
<dbReference type="Pfam" id="PF13855">
    <property type="entry name" value="LRR_8"/>
    <property type="match status" value="1"/>
</dbReference>
<dbReference type="Proteomes" id="UP000681720">
    <property type="component" value="Unassembled WGS sequence"/>
</dbReference>
<dbReference type="Gene3D" id="3.80.10.10">
    <property type="entry name" value="Ribonuclease Inhibitor"/>
    <property type="match status" value="1"/>
</dbReference>
<proteinExistence type="predicted"/>
<organism evidence="3 5">
    <name type="scientific">Rotaria magnacalcarata</name>
    <dbReference type="NCBI Taxonomy" id="392030"/>
    <lineage>
        <taxon>Eukaryota</taxon>
        <taxon>Metazoa</taxon>
        <taxon>Spiralia</taxon>
        <taxon>Gnathifera</taxon>
        <taxon>Rotifera</taxon>
        <taxon>Eurotatoria</taxon>
        <taxon>Bdelloidea</taxon>
        <taxon>Philodinida</taxon>
        <taxon>Philodinidae</taxon>
        <taxon>Rotaria</taxon>
    </lineage>
</organism>
<evidence type="ECO:0000313" key="5">
    <source>
        <dbReference type="Proteomes" id="UP000663834"/>
    </source>
</evidence>
<dbReference type="PANTHER" id="PTHR48051:SF1">
    <property type="entry name" value="RAS SUPPRESSOR PROTEIN 1"/>
    <property type="match status" value="1"/>
</dbReference>
<keyword evidence="1" id="KW-0433">Leucine-rich repeat</keyword>
<dbReference type="PANTHER" id="PTHR48051">
    <property type="match status" value="1"/>
</dbReference>
<evidence type="ECO:0000313" key="3">
    <source>
        <dbReference type="EMBL" id="CAF1669967.1"/>
    </source>
</evidence>
<name>A0A816G456_9BILA</name>
<evidence type="ECO:0000256" key="2">
    <source>
        <dbReference type="ARBA" id="ARBA00022737"/>
    </source>
</evidence>
<dbReference type="EMBL" id="CAJOBJ010121870">
    <property type="protein sequence ID" value="CAF4679897.1"/>
    <property type="molecule type" value="Genomic_DNA"/>
</dbReference>
<accession>A0A816G456</accession>
<gene>
    <name evidence="4" type="ORF">GIL414_LOCUS42236</name>
    <name evidence="3" type="ORF">KQP761_LOCUS34046</name>
</gene>
<keyword evidence="2" id="KW-0677">Repeat</keyword>
<dbReference type="InterPro" id="IPR001611">
    <property type="entry name" value="Leu-rich_rpt"/>
</dbReference>